<dbReference type="InterPro" id="IPR047111">
    <property type="entry name" value="YbaP-like"/>
</dbReference>
<dbReference type="RefSeq" id="WP_073433964.1">
    <property type="nucleotide sequence ID" value="NZ_BJXU01000127.1"/>
</dbReference>
<proteinExistence type="predicted"/>
<dbReference type="STRING" id="44933.SAMN05660971_01038"/>
<sequence>MAASCTGTDLMAAMPGDEQTRLEAAVGKVPYHQGVLWRATRGDAEITLVGTLHLDDPRHHQTLDRLSETLDSAAALYVEAGPEEMAKLNQALAEGTLLLVDEGTPALSQRLNPDEWEAVSSAMAERGIPPQATAVLRPWFVMLMLGMPPCLVRSADGSGELEGLDGLLIERAQQSGLPIHALEPWETLFTMFSDLTAEQELDMIRASILAGTYADDYAVTLTEAYFAGDVWSVWEFMRLEEYRSARFTRDEVDEQFALAQSSLMDQRNQQWLGPLTAGAEAAAAEEKGIVAGFGALHLPGEQGVLKLLERDGWAIERLD</sequence>
<evidence type="ECO:0000313" key="1">
    <source>
        <dbReference type="EMBL" id="GEN25123.1"/>
    </source>
</evidence>
<dbReference type="Proteomes" id="UP000321726">
    <property type="component" value="Unassembled WGS sequence"/>
</dbReference>
<dbReference type="PANTHER" id="PTHR40590:SF1">
    <property type="entry name" value="CYTOPLASMIC PROTEIN"/>
    <property type="match status" value="1"/>
</dbReference>
<organism evidence="2 3">
    <name type="scientific">Halomonas cupida</name>
    <dbReference type="NCBI Taxonomy" id="44933"/>
    <lineage>
        <taxon>Bacteria</taxon>
        <taxon>Pseudomonadati</taxon>
        <taxon>Pseudomonadota</taxon>
        <taxon>Gammaproteobacteria</taxon>
        <taxon>Oceanospirillales</taxon>
        <taxon>Halomonadaceae</taxon>
        <taxon>Halomonas</taxon>
    </lineage>
</organism>
<evidence type="ECO:0000313" key="4">
    <source>
        <dbReference type="Proteomes" id="UP000321726"/>
    </source>
</evidence>
<dbReference type="AlphaFoldDB" id="A0A1M7CCR1"/>
<keyword evidence="4" id="KW-1185">Reference proteome</keyword>
<reference evidence="1 4" key="2">
    <citation type="submission" date="2019-07" db="EMBL/GenBank/DDBJ databases">
        <title>Whole genome shotgun sequence of Halomonas cupida NBRC 102219.</title>
        <authorList>
            <person name="Hosoyama A."/>
            <person name="Uohara A."/>
            <person name="Ohji S."/>
            <person name="Ichikawa N."/>
        </authorList>
    </citation>
    <scope>NUCLEOTIDE SEQUENCE [LARGE SCALE GENOMIC DNA]</scope>
    <source>
        <strain evidence="1 4">NBRC 102219</strain>
    </source>
</reference>
<evidence type="ECO:0000313" key="2">
    <source>
        <dbReference type="EMBL" id="SHL64669.1"/>
    </source>
</evidence>
<dbReference type="EMBL" id="BJXU01000127">
    <property type="protein sequence ID" value="GEN25123.1"/>
    <property type="molecule type" value="Genomic_DNA"/>
</dbReference>
<dbReference type="Pfam" id="PF01963">
    <property type="entry name" value="TraB_PrgY_gumN"/>
    <property type="match status" value="1"/>
</dbReference>
<dbReference type="InterPro" id="IPR002816">
    <property type="entry name" value="TraB/PrgY/GumN_fam"/>
</dbReference>
<protein>
    <submittedName>
        <fullName evidence="1">TraB/GumN family protein</fullName>
    </submittedName>
</protein>
<dbReference type="PANTHER" id="PTHR40590">
    <property type="entry name" value="CYTOPLASMIC PROTEIN-RELATED"/>
    <property type="match status" value="1"/>
</dbReference>
<name>A0A1M7CCR1_9GAMM</name>
<accession>A0A1M7CCR1</accession>
<evidence type="ECO:0000313" key="3">
    <source>
        <dbReference type="Proteomes" id="UP000184123"/>
    </source>
</evidence>
<dbReference type="EMBL" id="FRCA01000002">
    <property type="protein sequence ID" value="SHL64669.1"/>
    <property type="molecule type" value="Genomic_DNA"/>
</dbReference>
<dbReference type="CDD" id="cd14789">
    <property type="entry name" value="Tiki"/>
    <property type="match status" value="1"/>
</dbReference>
<gene>
    <name evidence="1" type="ORF">HCU01_30720</name>
    <name evidence="2" type="ORF">SAMN05660971_01038</name>
</gene>
<reference evidence="2 3" key="1">
    <citation type="submission" date="2016-11" db="EMBL/GenBank/DDBJ databases">
        <authorList>
            <person name="Jaros S."/>
            <person name="Januszkiewicz K."/>
            <person name="Wedrychowicz H."/>
        </authorList>
    </citation>
    <scope>NUCLEOTIDE SEQUENCE [LARGE SCALE GENOMIC DNA]</scope>
    <source>
        <strain evidence="2 3">DSM 4740</strain>
    </source>
</reference>
<dbReference type="Proteomes" id="UP000184123">
    <property type="component" value="Unassembled WGS sequence"/>
</dbReference>